<evidence type="ECO:0000256" key="4">
    <source>
        <dbReference type="ARBA" id="ARBA00022475"/>
    </source>
</evidence>
<evidence type="ECO:0000256" key="2">
    <source>
        <dbReference type="ARBA" id="ARBA00004613"/>
    </source>
</evidence>
<dbReference type="Proteomes" id="UP000765509">
    <property type="component" value="Unassembled WGS sequence"/>
</dbReference>
<evidence type="ECO:0000256" key="15">
    <source>
        <dbReference type="SAM" id="Phobius"/>
    </source>
</evidence>
<organism evidence="17 18">
    <name type="scientific">Austropuccinia psidii MF-1</name>
    <dbReference type="NCBI Taxonomy" id="1389203"/>
    <lineage>
        <taxon>Eukaryota</taxon>
        <taxon>Fungi</taxon>
        <taxon>Dikarya</taxon>
        <taxon>Basidiomycota</taxon>
        <taxon>Pucciniomycotina</taxon>
        <taxon>Pucciniomycetes</taxon>
        <taxon>Pucciniales</taxon>
        <taxon>Sphaerophragmiaceae</taxon>
        <taxon>Austropuccinia</taxon>
    </lineage>
</organism>
<feature type="region of interest" description="Disordered" evidence="14">
    <location>
        <begin position="211"/>
        <end position="253"/>
    </location>
</feature>
<feature type="transmembrane region" description="Helical" evidence="15">
    <location>
        <begin position="83"/>
        <end position="111"/>
    </location>
</feature>
<keyword evidence="15" id="KW-1133">Transmembrane helix</keyword>
<evidence type="ECO:0000256" key="11">
    <source>
        <dbReference type="ARBA" id="ARBA00023157"/>
    </source>
</evidence>
<evidence type="ECO:0000256" key="13">
    <source>
        <dbReference type="ARBA" id="ARBA00023288"/>
    </source>
</evidence>
<dbReference type="AlphaFoldDB" id="A0A9Q3C335"/>
<keyword evidence="10 15" id="KW-0472">Membrane</keyword>
<evidence type="ECO:0000256" key="7">
    <source>
        <dbReference type="ARBA" id="ARBA00022723"/>
    </source>
</evidence>
<evidence type="ECO:0000256" key="6">
    <source>
        <dbReference type="ARBA" id="ARBA00022617"/>
    </source>
</evidence>
<feature type="compositionally biased region" description="Low complexity" evidence="14">
    <location>
        <begin position="217"/>
        <end position="233"/>
    </location>
</feature>
<dbReference type="Pfam" id="PF05730">
    <property type="entry name" value="CFEM"/>
    <property type="match status" value="1"/>
</dbReference>
<dbReference type="GO" id="GO:0005886">
    <property type="term" value="C:plasma membrane"/>
    <property type="evidence" value="ECO:0007669"/>
    <property type="project" value="UniProtKB-SubCell"/>
</dbReference>
<evidence type="ECO:0000256" key="5">
    <source>
        <dbReference type="ARBA" id="ARBA00022525"/>
    </source>
</evidence>
<evidence type="ECO:0000256" key="8">
    <source>
        <dbReference type="ARBA" id="ARBA00022729"/>
    </source>
</evidence>
<feature type="compositionally biased region" description="Polar residues" evidence="14">
    <location>
        <begin position="234"/>
        <end position="243"/>
    </location>
</feature>
<keyword evidence="12" id="KW-0325">Glycoprotein</keyword>
<comment type="caution">
    <text evidence="17">The sequence shown here is derived from an EMBL/GenBank/DDBJ whole genome shotgun (WGS) entry which is preliminary data.</text>
</comment>
<comment type="subcellular location">
    <subcellularLocation>
        <location evidence="1">Cell membrane</location>
        <topology evidence="1">Lipid-anchor</topology>
        <topology evidence="1">GPI-anchor</topology>
    </subcellularLocation>
    <subcellularLocation>
        <location evidence="2">Secreted</location>
    </subcellularLocation>
</comment>
<keyword evidence="8" id="KW-0732">Signal</keyword>
<dbReference type="InterPro" id="IPR008427">
    <property type="entry name" value="Extracellular_membr_CFEM_dom"/>
</dbReference>
<gene>
    <name evidence="17" type="ORF">O181_015363</name>
</gene>
<feature type="compositionally biased region" description="Low complexity" evidence="14">
    <location>
        <begin position="244"/>
        <end position="253"/>
    </location>
</feature>
<evidence type="ECO:0000313" key="18">
    <source>
        <dbReference type="Proteomes" id="UP000765509"/>
    </source>
</evidence>
<keyword evidence="9" id="KW-0408">Iron</keyword>
<dbReference type="EMBL" id="AVOT02004187">
    <property type="protein sequence ID" value="MBW0475648.1"/>
    <property type="molecule type" value="Genomic_DNA"/>
</dbReference>
<dbReference type="GO" id="GO:0005576">
    <property type="term" value="C:extracellular region"/>
    <property type="evidence" value="ECO:0007669"/>
    <property type="project" value="UniProtKB-SubCell"/>
</dbReference>
<comment type="similarity">
    <text evidence="3">Belongs to the RBT5 family.</text>
</comment>
<feature type="domain" description="CFEM" evidence="16">
    <location>
        <begin position="106"/>
        <end position="217"/>
    </location>
</feature>
<evidence type="ECO:0000256" key="10">
    <source>
        <dbReference type="ARBA" id="ARBA00023136"/>
    </source>
</evidence>
<name>A0A9Q3C335_9BASI</name>
<keyword evidence="13" id="KW-0449">Lipoprotein</keyword>
<reference evidence="17" key="1">
    <citation type="submission" date="2021-03" db="EMBL/GenBank/DDBJ databases">
        <title>Draft genome sequence of rust myrtle Austropuccinia psidii MF-1, a brazilian biotype.</title>
        <authorList>
            <person name="Quecine M.C."/>
            <person name="Pachon D.M.R."/>
            <person name="Bonatelli M.L."/>
            <person name="Correr F.H."/>
            <person name="Franceschini L.M."/>
            <person name="Leite T.F."/>
            <person name="Margarido G.R.A."/>
            <person name="Almeida C.A."/>
            <person name="Ferrarezi J.A."/>
            <person name="Labate C.A."/>
        </authorList>
    </citation>
    <scope>NUCLEOTIDE SEQUENCE</scope>
    <source>
        <strain evidence="17">MF-1</strain>
    </source>
</reference>
<dbReference type="InterPro" id="IPR051735">
    <property type="entry name" value="CFEM_domain"/>
</dbReference>
<feature type="region of interest" description="Disordered" evidence="14">
    <location>
        <begin position="1"/>
        <end position="23"/>
    </location>
</feature>
<keyword evidence="6" id="KW-0349">Heme</keyword>
<protein>
    <recommendedName>
        <fullName evidence="16">CFEM domain-containing protein</fullName>
    </recommendedName>
</protein>
<accession>A0A9Q3C335</accession>
<evidence type="ECO:0000256" key="3">
    <source>
        <dbReference type="ARBA" id="ARBA00010031"/>
    </source>
</evidence>
<evidence type="ECO:0000256" key="14">
    <source>
        <dbReference type="SAM" id="MobiDB-lite"/>
    </source>
</evidence>
<dbReference type="PANTHER" id="PTHR37928:SF2">
    <property type="entry name" value="GPI ANCHORED CFEM DOMAIN PROTEIN (AFU_ORTHOLOGUE AFUA_6G10580)"/>
    <property type="match status" value="1"/>
</dbReference>
<evidence type="ECO:0000313" key="17">
    <source>
        <dbReference type="EMBL" id="MBW0475648.1"/>
    </source>
</evidence>
<dbReference type="PANTHER" id="PTHR37928">
    <property type="entry name" value="CFEM DOMAIN PROTEIN (AFU_ORTHOLOGUE AFUA_6G14090)"/>
    <property type="match status" value="1"/>
</dbReference>
<keyword evidence="15" id="KW-0812">Transmembrane</keyword>
<keyword evidence="18" id="KW-1185">Reference proteome</keyword>
<evidence type="ECO:0000259" key="16">
    <source>
        <dbReference type="PROSITE" id="PS52012"/>
    </source>
</evidence>
<dbReference type="GO" id="GO:0046872">
    <property type="term" value="F:metal ion binding"/>
    <property type="evidence" value="ECO:0007669"/>
    <property type="project" value="UniProtKB-KW"/>
</dbReference>
<sequence length="302" mass="31899">MRNVVPSPKPNGATRGRSLSSRDRDRPLYKRVLSVPYTYSTHWGHTGTPYTAHIAYSFVRGATKKLFFDGLFIETSGEGGIAYIWQLGFVACFIMPYPTFVAAILLGFGAAQALSNALQPRQLDGAMASLPACFSTCGATALANIKGKCEATDFACLCKLSEFLPQSMSCVAKECHKEDINKGLDTYKKTCGALGVNVTANIDFSHTSNGSAEHNMSSQSFSTSFSTANNSSAPQLKTEANSTSPIANNTASINANTPISTSGNNLTNAGHNAANGAAASHATLVFPSCWLVSMASLIALLI</sequence>
<dbReference type="PROSITE" id="PS52012">
    <property type="entry name" value="CFEM"/>
    <property type="match status" value="1"/>
</dbReference>
<evidence type="ECO:0000256" key="1">
    <source>
        <dbReference type="ARBA" id="ARBA00004609"/>
    </source>
</evidence>
<keyword evidence="7" id="KW-0479">Metal-binding</keyword>
<proteinExistence type="inferred from homology"/>
<evidence type="ECO:0000256" key="9">
    <source>
        <dbReference type="ARBA" id="ARBA00023004"/>
    </source>
</evidence>
<dbReference type="SMART" id="SM00747">
    <property type="entry name" value="CFEM"/>
    <property type="match status" value="1"/>
</dbReference>
<keyword evidence="11" id="KW-1015">Disulfide bond</keyword>
<keyword evidence="4" id="KW-1003">Cell membrane</keyword>
<evidence type="ECO:0000256" key="12">
    <source>
        <dbReference type="ARBA" id="ARBA00023180"/>
    </source>
</evidence>
<keyword evidence="5" id="KW-0964">Secreted</keyword>